<gene>
    <name evidence="3" type="ORF">Ae201684_003403</name>
</gene>
<dbReference type="EMBL" id="VJMJ01000037">
    <property type="protein sequence ID" value="KAF0741287.1"/>
    <property type="molecule type" value="Genomic_DNA"/>
</dbReference>
<evidence type="ECO:0000256" key="1">
    <source>
        <dbReference type="SAM" id="Phobius"/>
    </source>
</evidence>
<reference evidence="3 4" key="1">
    <citation type="submission" date="2019-07" db="EMBL/GenBank/DDBJ databases">
        <title>Genomics analysis of Aphanomyces spp. identifies a new class of oomycete effector associated with host adaptation.</title>
        <authorList>
            <person name="Gaulin E."/>
        </authorList>
    </citation>
    <scope>NUCLEOTIDE SEQUENCE [LARGE SCALE GENOMIC DNA]</scope>
    <source>
        <strain evidence="3 4">ATCC 201684</strain>
    </source>
</reference>
<keyword evidence="1" id="KW-1133">Transmembrane helix</keyword>
<dbReference type="Proteomes" id="UP000481153">
    <property type="component" value="Unassembled WGS sequence"/>
</dbReference>
<feature type="signal peptide" evidence="2">
    <location>
        <begin position="1"/>
        <end position="19"/>
    </location>
</feature>
<keyword evidence="2" id="KW-0732">Signal</keyword>
<feature type="chain" id="PRO_5026202628" evidence="2">
    <location>
        <begin position="20"/>
        <end position="131"/>
    </location>
</feature>
<sequence>MKVLRSVQSLLMLILYTHAQEAILAEDASVLSQDTGMLSSEDTSLIENIPQVTSEALEQAVKVKEKSLEQAQEAETLSVSIGSSVIFVTGMAMLGIIGYVVYRQHKRNAARDEDNQMLKSLLDSEMDYAAM</sequence>
<name>A0A6G0XLM8_9STRA</name>
<proteinExistence type="predicted"/>
<protein>
    <submittedName>
        <fullName evidence="3">Uncharacterized protein</fullName>
    </submittedName>
</protein>
<keyword evidence="4" id="KW-1185">Reference proteome</keyword>
<dbReference type="VEuPathDB" id="FungiDB:AeMF1_020843"/>
<evidence type="ECO:0000256" key="2">
    <source>
        <dbReference type="SAM" id="SignalP"/>
    </source>
</evidence>
<organism evidence="3 4">
    <name type="scientific">Aphanomyces euteiches</name>
    <dbReference type="NCBI Taxonomy" id="100861"/>
    <lineage>
        <taxon>Eukaryota</taxon>
        <taxon>Sar</taxon>
        <taxon>Stramenopiles</taxon>
        <taxon>Oomycota</taxon>
        <taxon>Saprolegniomycetes</taxon>
        <taxon>Saprolegniales</taxon>
        <taxon>Verrucalvaceae</taxon>
        <taxon>Aphanomyces</taxon>
    </lineage>
</organism>
<dbReference type="AlphaFoldDB" id="A0A6G0XLM8"/>
<keyword evidence="1" id="KW-0812">Transmembrane</keyword>
<feature type="transmembrane region" description="Helical" evidence="1">
    <location>
        <begin position="81"/>
        <end position="102"/>
    </location>
</feature>
<keyword evidence="1" id="KW-0472">Membrane</keyword>
<evidence type="ECO:0000313" key="4">
    <source>
        <dbReference type="Proteomes" id="UP000481153"/>
    </source>
</evidence>
<accession>A0A6G0XLM8</accession>
<evidence type="ECO:0000313" key="3">
    <source>
        <dbReference type="EMBL" id="KAF0741287.1"/>
    </source>
</evidence>
<comment type="caution">
    <text evidence="3">The sequence shown here is derived from an EMBL/GenBank/DDBJ whole genome shotgun (WGS) entry which is preliminary data.</text>
</comment>